<organism evidence="5 6">
    <name type="scientific">Candidatus Azambacteria bacterium RBG_16_47_10</name>
    <dbReference type="NCBI Taxonomy" id="1797292"/>
    <lineage>
        <taxon>Bacteria</taxon>
        <taxon>Candidatus Azamiibacteriota</taxon>
    </lineage>
</organism>
<dbReference type="GO" id="GO:0022857">
    <property type="term" value="F:transmembrane transporter activity"/>
    <property type="evidence" value="ECO:0007669"/>
    <property type="project" value="TreeGrafter"/>
</dbReference>
<name>A0A1F5AY26_9BACT</name>
<dbReference type="PROSITE" id="PS50893">
    <property type="entry name" value="ABC_TRANSPORTER_2"/>
    <property type="match status" value="1"/>
</dbReference>
<dbReference type="EMBL" id="MEYI01000045">
    <property type="protein sequence ID" value="OGD23305.1"/>
    <property type="molecule type" value="Genomic_DNA"/>
</dbReference>
<dbReference type="AlphaFoldDB" id="A0A1F5AY26"/>
<evidence type="ECO:0000256" key="2">
    <source>
        <dbReference type="ARBA" id="ARBA00022741"/>
    </source>
</evidence>
<dbReference type="GO" id="GO:0005886">
    <property type="term" value="C:plasma membrane"/>
    <property type="evidence" value="ECO:0007669"/>
    <property type="project" value="TreeGrafter"/>
</dbReference>
<evidence type="ECO:0000256" key="3">
    <source>
        <dbReference type="ARBA" id="ARBA00022840"/>
    </source>
</evidence>
<keyword evidence="3" id="KW-0067">ATP-binding</keyword>
<dbReference type="CDD" id="cd03255">
    <property type="entry name" value="ABC_MJ0796_LolCDE_FtsE"/>
    <property type="match status" value="1"/>
</dbReference>
<proteinExistence type="predicted"/>
<keyword evidence="1" id="KW-0813">Transport</keyword>
<dbReference type="GO" id="GO:0005524">
    <property type="term" value="F:ATP binding"/>
    <property type="evidence" value="ECO:0007669"/>
    <property type="project" value="UniProtKB-KW"/>
</dbReference>
<dbReference type="InterPro" id="IPR017911">
    <property type="entry name" value="MacB-like_ATP-bd"/>
</dbReference>
<dbReference type="SMART" id="SM00382">
    <property type="entry name" value="AAA"/>
    <property type="match status" value="1"/>
</dbReference>
<evidence type="ECO:0000256" key="1">
    <source>
        <dbReference type="ARBA" id="ARBA00022448"/>
    </source>
</evidence>
<dbReference type="GO" id="GO:0016887">
    <property type="term" value="F:ATP hydrolysis activity"/>
    <property type="evidence" value="ECO:0007669"/>
    <property type="project" value="InterPro"/>
</dbReference>
<dbReference type="Gene3D" id="3.40.50.300">
    <property type="entry name" value="P-loop containing nucleotide triphosphate hydrolases"/>
    <property type="match status" value="1"/>
</dbReference>
<feature type="domain" description="ABC transporter" evidence="4">
    <location>
        <begin position="10"/>
        <end position="250"/>
    </location>
</feature>
<dbReference type="FunFam" id="3.40.50.300:FF:000032">
    <property type="entry name" value="Export ABC transporter ATP-binding protein"/>
    <property type="match status" value="1"/>
</dbReference>
<dbReference type="InterPro" id="IPR003593">
    <property type="entry name" value="AAA+_ATPase"/>
</dbReference>
<dbReference type="InterPro" id="IPR027417">
    <property type="entry name" value="P-loop_NTPase"/>
</dbReference>
<dbReference type="InterPro" id="IPR017871">
    <property type="entry name" value="ABC_transporter-like_CS"/>
</dbReference>
<protein>
    <recommendedName>
        <fullName evidence="4">ABC transporter domain-containing protein</fullName>
    </recommendedName>
</protein>
<sequence length="448" mass="49689">MYNSFVEPLIKIENVSLIYDKGKPNETKALADINAEIYPSEYIVFFGPSGCGKSTLLYVIAAMQTPTTGRIIVDGREISKVGEKGITDYRQNSIGMVFQQYNLIASLSVIDNVSVPQIFKSVKPKDREPKAQALLDRFGIGAFSRRLPSELSGGQQQRVSIARSLINNTPIILADEPTGNLDSKSAQNVTDILQELNEKDKKAIILVTHDPNQLQYAHRVFHMKDGKIVRQTINPQRPQRMDAQAKEKITKTLSGGISSALVDVLSVYPELTESRLKSKAVVNYLLSELDTQQIDRLERLVEDRILGKISKEDFGAALDDPIEKGGAGLNYQSAKKIDASVETLLSETDIIQKDIEDVGTDPNALNAVTKEIETQIIDVLSSALSDEQMTRLTDAIKKRISNELDRDGFFHTLDLAVSHGGVGLRKEIAKDAARRMEILLIKFKDFTD</sequence>
<dbReference type="Proteomes" id="UP000176639">
    <property type="component" value="Unassembled WGS sequence"/>
</dbReference>
<evidence type="ECO:0000313" key="6">
    <source>
        <dbReference type="Proteomes" id="UP000176639"/>
    </source>
</evidence>
<dbReference type="PANTHER" id="PTHR24220">
    <property type="entry name" value="IMPORT ATP-BINDING PROTEIN"/>
    <property type="match status" value="1"/>
</dbReference>
<evidence type="ECO:0000313" key="5">
    <source>
        <dbReference type="EMBL" id="OGD23305.1"/>
    </source>
</evidence>
<reference evidence="5 6" key="1">
    <citation type="journal article" date="2016" name="Nat. Commun.">
        <title>Thousands of microbial genomes shed light on interconnected biogeochemical processes in an aquifer system.</title>
        <authorList>
            <person name="Anantharaman K."/>
            <person name="Brown C.T."/>
            <person name="Hug L.A."/>
            <person name="Sharon I."/>
            <person name="Castelle C.J."/>
            <person name="Probst A.J."/>
            <person name="Thomas B.C."/>
            <person name="Singh A."/>
            <person name="Wilkins M.J."/>
            <person name="Karaoz U."/>
            <person name="Brodie E.L."/>
            <person name="Williams K.H."/>
            <person name="Hubbard S.S."/>
            <person name="Banfield J.F."/>
        </authorList>
    </citation>
    <scope>NUCLEOTIDE SEQUENCE [LARGE SCALE GENOMIC DNA]</scope>
</reference>
<dbReference type="SUPFAM" id="SSF52540">
    <property type="entry name" value="P-loop containing nucleoside triphosphate hydrolases"/>
    <property type="match status" value="1"/>
</dbReference>
<dbReference type="Pfam" id="PF00005">
    <property type="entry name" value="ABC_tran"/>
    <property type="match status" value="1"/>
</dbReference>
<gene>
    <name evidence="5" type="ORF">A2Z10_01195</name>
</gene>
<evidence type="ECO:0000259" key="4">
    <source>
        <dbReference type="PROSITE" id="PS50893"/>
    </source>
</evidence>
<comment type="caution">
    <text evidence="5">The sequence shown here is derived from an EMBL/GenBank/DDBJ whole genome shotgun (WGS) entry which is preliminary data.</text>
</comment>
<dbReference type="InterPro" id="IPR003439">
    <property type="entry name" value="ABC_transporter-like_ATP-bd"/>
</dbReference>
<accession>A0A1F5AY26</accession>
<dbReference type="PROSITE" id="PS00211">
    <property type="entry name" value="ABC_TRANSPORTER_1"/>
    <property type="match status" value="1"/>
</dbReference>
<dbReference type="InterPro" id="IPR015854">
    <property type="entry name" value="ABC_transpr_LolD-like"/>
</dbReference>
<dbReference type="GO" id="GO:0098796">
    <property type="term" value="C:membrane protein complex"/>
    <property type="evidence" value="ECO:0007669"/>
    <property type="project" value="UniProtKB-ARBA"/>
</dbReference>
<keyword evidence="2" id="KW-0547">Nucleotide-binding</keyword>